<protein>
    <recommendedName>
        <fullName evidence="1">RNase H type-1 domain-containing protein</fullName>
    </recommendedName>
</protein>
<gene>
    <name evidence="2" type="ORF">Dsin_002244</name>
</gene>
<organism evidence="2 3">
    <name type="scientific">Dipteronia sinensis</name>
    <dbReference type="NCBI Taxonomy" id="43782"/>
    <lineage>
        <taxon>Eukaryota</taxon>
        <taxon>Viridiplantae</taxon>
        <taxon>Streptophyta</taxon>
        <taxon>Embryophyta</taxon>
        <taxon>Tracheophyta</taxon>
        <taxon>Spermatophyta</taxon>
        <taxon>Magnoliopsida</taxon>
        <taxon>eudicotyledons</taxon>
        <taxon>Gunneridae</taxon>
        <taxon>Pentapetalae</taxon>
        <taxon>rosids</taxon>
        <taxon>malvids</taxon>
        <taxon>Sapindales</taxon>
        <taxon>Sapindaceae</taxon>
        <taxon>Hippocastanoideae</taxon>
        <taxon>Acereae</taxon>
        <taxon>Dipteronia</taxon>
    </lineage>
</organism>
<reference evidence="2" key="1">
    <citation type="journal article" date="2023" name="Plant J.">
        <title>Genome sequences and population genomics provide insights into the demographic history, inbreeding, and mutation load of two 'living fossil' tree species of Dipteronia.</title>
        <authorList>
            <person name="Feng Y."/>
            <person name="Comes H.P."/>
            <person name="Chen J."/>
            <person name="Zhu S."/>
            <person name="Lu R."/>
            <person name="Zhang X."/>
            <person name="Li P."/>
            <person name="Qiu J."/>
            <person name="Olsen K.M."/>
            <person name="Qiu Y."/>
        </authorList>
    </citation>
    <scope>NUCLEOTIDE SEQUENCE</scope>
    <source>
        <strain evidence="2">NBL</strain>
    </source>
</reference>
<accession>A0AAE0EJ33</accession>
<evidence type="ECO:0000313" key="3">
    <source>
        <dbReference type="Proteomes" id="UP001281410"/>
    </source>
</evidence>
<dbReference type="Proteomes" id="UP001281410">
    <property type="component" value="Unassembled WGS sequence"/>
</dbReference>
<dbReference type="GO" id="GO:0003676">
    <property type="term" value="F:nucleic acid binding"/>
    <property type="evidence" value="ECO:0007669"/>
    <property type="project" value="InterPro"/>
</dbReference>
<dbReference type="CDD" id="cd06222">
    <property type="entry name" value="RNase_H_like"/>
    <property type="match status" value="1"/>
</dbReference>
<evidence type="ECO:0000313" key="2">
    <source>
        <dbReference type="EMBL" id="KAK3230363.1"/>
    </source>
</evidence>
<dbReference type="Pfam" id="PF13456">
    <property type="entry name" value="RVT_3"/>
    <property type="match status" value="1"/>
</dbReference>
<proteinExistence type="predicted"/>
<dbReference type="InterPro" id="IPR002156">
    <property type="entry name" value="RNaseH_domain"/>
</dbReference>
<comment type="caution">
    <text evidence="2">The sequence shown here is derived from an EMBL/GenBank/DDBJ whole genome shotgun (WGS) entry which is preliminary data.</text>
</comment>
<sequence>MLSWAVWENMNSLHNSGKGKCAELVVSGAEALLSKFQLSKLASYVRPPPPPPQRHDLRKSGLVIAARSNQLPGNFSVVIGELIALREGLLLAQLYNITVDVVEVTSPLVASVLNDHFPSLRDSKFIVNDIKAFLLEAGCCKCQAISKSRNSLAHKLALMAFSSAREFLWLDSSHVVPLCL</sequence>
<evidence type="ECO:0000259" key="1">
    <source>
        <dbReference type="Pfam" id="PF13456"/>
    </source>
</evidence>
<name>A0AAE0EJ33_9ROSI</name>
<feature type="domain" description="RNase H type-1" evidence="1">
    <location>
        <begin position="60"/>
        <end position="160"/>
    </location>
</feature>
<dbReference type="InterPro" id="IPR044730">
    <property type="entry name" value="RNase_H-like_dom_plant"/>
</dbReference>
<dbReference type="EMBL" id="JANJYJ010000001">
    <property type="protein sequence ID" value="KAK3230363.1"/>
    <property type="molecule type" value="Genomic_DNA"/>
</dbReference>
<dbReference type="GO" id="GO:0004523">
    <property type="term" value="F:RNA-DNA hybrid ribonuclease activity"/>
    <property type="evidence" value="ECO:0007669"/>
    <property type="project" value="InterPro"/>
</dbReference>
<dbReference type="AlphaFoldDB" id="A0AAE0EJ33"/>
<keyword evidence="3" id="KW-1185">Reference proteome</keyword>